<name>A0A9N7VJ67_PLEPL</name>
<comment type="caution">
    <text evidence="1">The sequence shown here is derived from an EMBL/GenBank/DDBJ whole genome shotgun (WGS) entry which is preliminary data.</text>
</comment>
<evidence type="ECO:0000313" key="2">
    <source>
        <dbReference type="Proteomes" id="UP001153269"/>
    </source>
</evidence>
<protein>
    <submittedName>
        <fullName evidence="1">Uncharacterized protein</fullName>
    </submittedName>
</protein>
<reference evidence="1" key="1">
    <citation type="submission" date="2020-03" db="EMBL/GenBank/DDBJ databases">
        <authorList>
            <person name="Weist P."/>
        </authorList>
    </citation>
    <scope>NUCLEOTIDE SEQUENCE</scope>
</reference>
<sequence length="139" mass="15781">MVINPHHWLVGNLAEDLLLCSHIGVLQTFCRLILWSQPEKVRSPEALTSTVISGDIFILSFLHPRPSLGHLRLSLQGRRWQLGPWSKADEREKSGAPLRQNSFCIPGLKGLERWLITPSGKLLTLDQTPNRLLNLYLDQ</sequence>
<proteinExistence type="predicted"/>
<organism evidence="1 2">
    <name type="scientific">Pleuronectes platessa</name>
    <name type="common">European plaice</name>
    <dbReference type="NCBI Taxonomy" id="8262"/>
    <lineage>
        <taxon>Eukaryota</taxon>
        <taxon>Metazoa</taxon>
        <taxon>Chordata</taxon>
        <taxon>Craniata</taxon>
        <taxon>Vertebrata</taxon>
        <taxon>Euteleostomi</taxon>
        <taxon>Actinopterygii</taxon>
        <taxon>Neopterygii</taxon>
        <taxon>Teleostei</taxon>
        <taxon>Neoteleostei</taxon>
        <taxon>Acanthomorphata</taxon>
        <taxon>Carangaria</taxon>
        <taxon>Pleuronectiformes</taxon>
        <taxon>Pleuronectoidei</taxon>
        <taxon>Pleuronectidae</taxon>
        <taxon>Pleuronectes</taxon>
    </lineage>
</organism>
<dbReference type="AlphaFoldDB" id="A0A9N7VJ67"/>
<accession>A0A9N7VJ67</accession>
<evidence type="ECO:0000313" key="1">
    <source>
        <dbReference type="EMBL" id="CAB1449260.1"/>
    </source>
</evidence>
<keyword evidence="2" id="KW-1185">Reference proteome</keyword>
<dbReference type="Proteomes" id="UP001153269">
    <property type="component" value="Unassembled WGS sequence"/>
</dbReference>
<dbReference type="EMBL" id="CADEAL010004008">
    <property type="protein sequence ID" value="CAB1449260.1"/>
    <property type="molecule type" value="Genomic_DNA"/>
</dbReference>
<gene>
    <name evidence="1" type="ORF">PLEPLA_LOCUS36941</name>
</gene>